<evidence type="ECO:0000259" key="4">
    <source>
        <dbReference type="Pfam" id="PF17482"/>
    </source>
</evidence>
<protein>
    <submittedName>
        <fullName evidence="5">Phage tail sheath family protein</fullName>
    </submittedName>
</protein>
<keyword evidence="6" id="KW-1185">Reference proteome</keyword>
<dbReference type="Pfam" id="PF04984">
    <property type="entry name" value="Phage_sheath_1"/>
    <property type="match status" value="1"/>
</dbReference>
<accession>A0A926E1P1</accession>
<feature type="domain" description="Phage tail sheath protein-like beta-sandwich" evidence="3">
    <location>
        <begin position="96"/>
        <end position="181"/>
    </location>
</feature>
<gene>
    <name evidence="5" type="ORF">H8710_06235</name>
</gene>
<dbReference type="Pfam" id="PF17481">
    <property type="entry name" value="Phage_sheath_domII"/>
    <property type="match status" value="1"/>
</dbReference>
<dbReference type="InterPro" id="IPR035089">
    <property type="entry name" value="Phage_sheath_subtilisin"/>
</dbReference>
<dbReference type="EMBL" id="JACRSV010000001">
    <property type="protein sequence ID" value="MBC8559671.1"/>
    <property type="molecule type" value="Genomic_DNA"/>
</dbReference>
<evidence type="ECO:0000256" key="1">
    <source>
        <dbReference type="ARBA" id="ARBA00008005"/>
    </source>
</evidence>
<feature type="domain" description="Tail sheath protein C-terminal" evidence="4">
    <location>
        <begin position="332"/>
        <end position="432"/>
    </location>
</feature>
<evidence type="ECO:0000259" key="3">
    <source>
        <dbReference type="Pfam" id="PF17481"/>
    </source>
</evidence>
<comment type="similarity">
    <text evidence="1">Belongs to the myoviridae tail sheath protein family.</text>
</comment>
<dbReference type="Gene3D" id="3.30.1370.220">
    <property type="match status" value="1"/>
</dbReference>
<dbReference type="Gene3D" id="3.30.1490.360">
    <property type="match status" value="1"/>
</dbReference>
<feature type="domain" description="Tail sheath protein subtilisin-like" evidence="2">
    <location>
        <begin position="184"/>
        <end position="325"/>
    </location>
</feature>
<evidence type="ECO:0000313" key="5">
    <source>
        <dbReference type="EMBL" id="MBC8559671.1"/>
    </source>
</evidence>
<dbReference type="InterPro" id="IPR020287">
    <property type="entry name" value="Tail_sheath_C"/>
</dbReference>
<dbReference type="Gene3D" id="2.60.40.4290">
    <property type="match status" value="1"/>
</dbReference>
<dbReference type="InterPro" id="IPR035326">
    <property type="entry name" value="Beta_sandwich_Seath"/>
</dbReference>
<dbReference type="Proteomes" id="UP000610760">
    <property type="component" value="Unassembled WGS sequence"/>
</dbReference>
<name>A0A926E1P1_9FIRM</name>
<comment type="caution">
    <text evidence="5">The sequence shown here is derived from an EMBL/GenBank/DDBJ whole genome shotgun (WGS) entry which is preliminary data.</text>
</comment>
<evidence type="ECO:0000313" key="6">
    <source>
        <dbReference type="Proteomes" id="UP000610760"/>
    </source>
</evidence>
<dbReference type="AlphaFoldDB" id="A0A926E1P1"/>
<dbReference type="Gene3D" id="3.30.360.90">
    <property type="match status" value="1"/>
</dbReference>
<evidence type="ECO:0000259" key="2">
    <source>
        <dbReference type="Pfam" id="PF04984"/>
    </source>
</evidence>
<dbReference type="RefSeq" id="WP_249294570.1">
    <property type="nucleotide sequence ID" value="NZ_JACRSV010000001.1"/>
</dbReference>
<dbReference type="Gene3D" id="3.40.50.11790">
    <property type="match status" value="1"/>
</dbReference>
<proteinExistence type="inferred from homology"/>
<dbReference type="Pfam" id="PF17482">
    <property type="entry name" value="Phage_sheath_1C"/>
    <property type="match status" value="1"/>
</dbReference>
<reference evidence="5" key="1">
    <citation type="submission" date="2020-08" db="EMBL/GenBank/DDBJ databases">
        <title>Genome public.</title>
        <authorList>
            <person name="Liu C."/>
            <person name="Sun Q."/>
        </authorList>
    </citation>
    <scope>NUCLEOTIDE SEQUENCE</scope>
    <source>
        <strain evidence="5">NSJ-33</strain>
    </source>
</reference>
<sequence length="433" mass="46803">MAIGGGTFTSQNKALPGAYINFISASRADAALSDRGSAAMALELDWGPEGEVFTVYAEDFMKNARSIFGYGAADDRMKGLCDLFMNIRVGHFYRLNGGAKASCSYGTAKYSGTRGNDLKIAIRVNGDDGQKFDVITVLDGAEADKQTVAAAADLMDNDYIVFKKDATLSATAGVSLTGGTNAQNVQQSDYEGFLDKIESESFNTLGCMSNVDAVKELFVQFTKRMREEVGVKFQTVLYQKAADYEGVISVENAVTDGAAESLVYWVTGLQAGCPVNKSCLNAVYDGAFSVDTGYTQAELSKNLKAGKFMLHKVGDKVRVLGDVNTFVSVSADKSADFSDNQVIRVLDQIGNDIAVLFNERYLGQVPNDAAGRISLWNDIVRHHRQLSDVRAIEEFTSDSIVVEQGNTKKSVVVSDRITPVSAMAQLYMTVVVE</sequence>
<organism evidence="5 6">
    <name type="scientific">Fumia xinanensis</name>
    <dbReference type="NCBI Taxonomy" id="2763659"/>
    <lineage>
        <taxon>Bacteria</taxon>
        <taxon>Bacillati</taxon>
        <taxon>Bacillota</taxon>
        <taxon>Clostridia</taxon>
        <taxon>Eubacteriales</taxon>
        <taxon>Oscillospiraceae</taxon>
        <taxon>Fumia</taxon>
    </lineage>
</organism>